<proteinExistence type="predicted"/>
<dbReference type="EMBL" id="FQZT01000006">
    <property type="protein sequence ID" value="SHJ29375.1"/>
    <property type="molecule type" value="Genomic_DNA"/>
</dbReference>
<dbReference type="AlphaFoldDB" id="A0A1M6I4P4"/>
<reference evidence="1 2" key="1">
    <citation type="submission" date="2016-11" db="EMBL/GenBank/DDBJ databases">
        <authorList>
            <person name="Jaros S."/>
            <person name="Januszkiewicz K."/>
            <person name="Wedrychowicz H."/>
        </authorList>
    </citation>
    <scope>NUCLEOTIDE SEQUENCE [LARGE SCALE GENOMIC DNA]</scope>
    <source>
        <strain evidence="1 2">DSM 5091</strain>
    </source>
</reference>
<evidence type="ECO:0000313" key="1">
    <source>
        <dbReference type="EMBL" id="SHJ29375.1"/>
    </source>
</evidence>
<name>A0A1M6I4P4_MALRU</name>
<dbReference type="RefSeq" id="WP_072908454.1">
    <property type="nucleotide sequence ID" value="NZ_FQZT01000006.1"/>
</dbReference>
<accession>A0A1M6I4P4</accession>
<organism evidence="1 2">
    <name type="scientific">Malonomonas rubra DSM 5091</name>
    <dbReference type="NCBI Taxonomy" id="1122189"/>
    <lineage>
        <taxon>Bacteria</taxon>
        <taxon>Pseudomonadati</taxon>
        <taxon>Thermodesulfobacteriota</taxon>
        <taxon>Desulfuromonadia</taxon>
        <taxon>Desulfuromonadales</taxon>
        <taxon>Geopsychrobacteraceae</taxon>
        <taxon>Malonomonas</taxon>
    </lineage>
</organism>
<keyword evidence="2" id="KW-1185">Reference proteome</keyword>
<dbReference type="OrthoDB" id="5966214at2"/>
<evidence type="ECO:0008006" key="3">
    <source>
        <dbReference type="Google" id="ProtNLM"/>
    </source>
</evidence>
<protein>
    <recommendedName>
        <fullName evidence="3">SpoIIAA-like</fullName>
    </recommendedName>
</protein>
<gene>
    <name evidence="1" type="ORF">SAMN02745165_02009</name>
</gene>
<evidence type="ECO:0000313" key="2">
    <source>
        <dbReference type="Proteomes" id="UP000184171"/>
    </source>
</evidence>
<dbReference type="Proteomes" id="UP000184171">
    <property type="component" value="Unassembled WGS sequence"/>
</dbReference>
<sequence length="123" mass="14557">MRRAIEYLNDLDIVCVQTLGTYALNQEVETVKRAIEMMKSHRCNRCLFDHRQTEVIAETMEAYERSDRYKEIGLEPQMRIASLLQEITRDLQFYRDAAVTRGWTVEIFDDYDAALAWLKKSDQ</sequence>